<dbReference type="RefSeq" id="WP_213535179.1">
    <property type="nucleotide sequence ID" value="NZ_BOVQ01000004.1"/>
</dbReference>
<feature type="coiled-coil region" evidence="1">
    <location>
        <begin position="137"/>
        <end position="164"/>
    </location>
</feature>
<accession>A0ABV9JFJ3</accession>
<dbReference type="InterPro" id="IPR026816">
    <property type="entry name" value="Flavodoxin_dom"/>
</dbReference>
<reference evidence="4" key="1">
    <citation type="journal article" date="2019" name="Int. J. Syst. Evol. Microbiol.">
        <title>The Global Catalogue of Microorganisms (GCM) 10K type strain sequencing project: providing services to taxonomists for standard genome sequencing and annotation.</title>
        <authorList>
            <consortium name="The Broad Institute Genomics Platform"/>
            <consortium name="The Broad Institute Genome Sequencing Center for Infectious Disease"/>
            <person name="Wu L."/>
            <person name="Ma J."/>
        </authorList>
    </citation>
    <scope>NUCLEOTIDE SEQUENCE [LARGE SCALE GENOMIC DNA]</scope>
    <source>
        <strain evidence="4">CCUG 63287</strain>
    </source>
</reference>
<sequence>MKILIVYACGRDGARTTEKAAHQLASNFEQVTLVDIANETVNPSEFDIVVVGSPVYDHRFEKPVKAFLAKYEADLLTKSFAFFISLVEYETLTKVVTREIPVSLRNHAFTFENVGGEIVLDNLGWYDKILARSMMKNEGKKHEIELMRESFEELTKKIKDEMERI</sequence>
<dbReference type="Proteomes" id="UP001595987">
    <property type="component" value="Unassembled WGS sequence"/>
</dbReference>
<evidence type="ECO:0000313" key="3">
    <source>
        <dbReference type="EMBL" id="MFC4652265.1"/>
    </source>
</evidence>
<dbReference type="PANTHER" id="PTHR38030:SF2">
    <property type="entry name" value="PROTOPORPHYRINOGEN IX DEHYDROGENASE [QUINONE]"/>
    <property type="match status" value="1"/>
</dbReference>
<name>A0ABV9JFJ3_9LACT</name>
<organism evidence="3 4">
    <name type="scientific">Lactococcus nasutitermitis</name>
    <dbReference type="NCBI Taxonomy" id="1652957"/>
    <lineage>
        <taxon>Bacteria</taxon>
        <taxon>Bacillati</taxon>
        <taxon>Bacillota</taxon>
        <taxon>Bacilli</taxon>
        <taxon>Lactobacillales</taxon>
        <taxon>Streptococcaceae</taxon>
        <taxon>Lactococcus</taxon>
    </lineage>
</organism>
<feature type="domain" description="Flavodoxin" evidence="2">
    <location>
        <begin position="16"/>
        <end position="143"/>
    </location>
</feature>
<evidence type="ECO:0000259" key="2">
    <source>
        <dbReference type="Pfam" id="PF12724"/>
    </source>
</evidence>
<protein>
    <submittedName>
        <fullName evidence="3">Flavodoxin domain-containing protein</fullName>
    </submittedName>
</protein>
<keyword evidence="1" id="KW-0175">Coiled coil</keyword>
<dbReference type="EMBL" id="JBHSGD010000005">
    <property type="protein sequence ID" value="MFC4652265.1"/>
    <property type="molecule type" value="Genomic_DNA"/>
</dbReference>
<dbReference type="InterPro" id="IPR029039">
    <property type="entry name" value="Flavoprotein-like_sf"/>
</dbReference>
<evidence type="ECO:0000256" key="1">
    <source>
        <dbReference type="SAM" id="Coils"/>
    </source>
</evidence>
<comment type="caution">
    <text evidence="3">The sequence shown here is derived from an EMBL/GenBank/DDBJ whole genome shotgun (WGS) entry which is preliminary data.</text>
</comment>
<dbReference type="SUPFAM" id="SSF52218">
    <property type="entry name" value="Flavoproteins"/>
    <property type="match status" value="1"/>
</dbReference>
<gene>
    <name evidence="3" type="ORF">ACFO26_05025</name>
</gene>
<proteinExistence type="predicted"/>
<dbReference type="InterPro" id="IPR052200">
    <property type="entry name" value="Protoporphyrinogen_IX_DH"/>
</dbReference>
<dbReference type="PANTHER" id="PTHR38030">
    <property type="entry name" value="PROTOPORPHYRINOGEN IX DEHYDROGENASE [MENAQUINONE]"/>
    <property type="match status" value="1"/>
</dbReference>
<evidence type="ECO:0000313" key="4">
    <source>
        <dbReference type="Proteomes" id="UP001595987"/>
    </source>
</evidence>
<keyword evidence="4" id="KW-1185">Reference proteome</keyword>
<dbReference type="Gene3D" id="3.40.50.360">
    <property type="match status" value="1"/>
</dbReference>
<dbReference type="Pfam" id="PF12724">
    <property type="entry name" value="Flavodoxin_5"/>
    <property type="match status" value="1"/>
</dbReference>